<dbReference type="SUPFAM" id="SSF55008">
    <property type="entry name" value="HMA, heavy metal-associated domain"/>
    <property type="match status" value="2"/>
</dbReference>
<reference evidence="3 4" key="1">
    <citation type="journal article" date="2023" name="Hortic Res">
        <title>Pangenome of water caltrop reveals structural variations and asymmetric subgenome divergence after allopolyploidization.</title>
        <authorList>
            <person name="Zhang X."/>
            <person name="Chen Y."/>
            <person name="Wang L."/>
            <person name="Yuan Y."/>
            <person name="Fang M."/>
            <person name="Shi L."/>
            <person name="Lu R."/>
            <person name="Comes H.P."/>
            <person name="Ma Y."/>
            <person name="Chen Y."/>
            <person name="Huang G."/>
            <person name="Zhou Y."/>
            <person name="Zheng Z."/>
            <person name="Qiu Y."/>
        </authorList>
    </citation>
    <scope>NUCLEOTIDE SEQUENCE [LARGE SCALE GENOMIC DNA]</scope>
    <source>
        <strain evidence="3">F231</strain>
    </source>
</reference>
<accession>A0AAN7KYY2</accession>
<feature type="compositionally biased region" description="Basic and acidic residues" evidence="1">
    <location>
        <begin position="263"/>
        <end position="275"/>
    </location>
</feature>
<feature type="compositionally biased region" description="Basic and acidic residues" evidence="1">
    <location>
        <begin position="118"/>
        <end position="132"/>
    </location>
</feature>
<evidence type="ECO:0000259" key="2">
    <source>
        <dbReference type="PROSITE" id="PS50846"/>
    </source>
</evidence>
<dbReference type="InterPro" id="IPR006121">
    <property type="entry name" value="HMA_dom"/>
</dbReference>
<feature type="compositionally biased region" description="Low complexity" evidence="1">
    <location>
        <begin position="239"/>
        <end position="253"/>
    </location>
</feature>
<feature type="region of interest" description="Disordered" evidence="1">
    <location>
        <begin position="1"/>
        <end position="31"/>
    </location>
</feature>
<proteinExistence type="predicted"/>
<feature type="region of interest" description="Disordered" evidence="1">
    <location>
        <begin position="86"/>
        <end position="136"/>
    </location>
</feature>
<evidence type="ECO:0000313" key="4">
    <source>
        <dbReference type="Proteomes" id="UP001346149"/>
    </source>
</evidence>
<feature type="compositionally biased region" description="Basic and acidic residues" evidence="1">
    <location>
        <begin position="1"/>
        <end position="25"/>
    </location>
</feature>
<organism evidence="3 4">
    <name type="scientific">Trapa natans</name>
    <name type="common">Water chestnut</name>
    <dbReference type="NCBI Taxonomy" id="22666"/>
    <lineage>
        <taxon>Eukaryota</taxon>
        <taxon>Viridiplantae</taxon>
        <taxon>Streptophyta</taxon>
        <taxon>Embryophyta</taxon>
        <taxon>Tracheophyta</taxon>
        <taxon>Spermatophyta</taxon>
        <taxon>Magnoliopsida</taxon>
        <taxon>eudicotyledons</taxon>
        <taxon>Gunneridae</taxon>
        <taxon>Pentapetalae</taxon>
        <taxon>rosids</taxon>
        <taxon>malvids</taxon>
        <taxon>Myrtales</taxon>
        <taxon>Lythraceae</taxon>
        <taxon>Trapa</taxon>
    </lineage>
</organism>
<feature type="compositionally biased region" description="Basic and acidic residues" evidence="1">
    <location>
        <begin position="98"/>
        <end position="107"/>
    </location>
</feature>
<dbReference type="CDD" id="cd00371">
    <property type="entry name" value="HMA"/>
    <property type="match status" value="2"/>
</dbReference>
<feature type="domain" description="HMA" evidence="2">
    <location>
        <begin position="135"/>
        <end position="198"/>
    </location>
</feature>
<dbReference type="AlphaFoldDB" id="A0AAN7KYY2"/>
<dbReference type="PANTHER" id="PTHR46413">
    <property type="entry name" value="HEAVY METAL-ASSOCIATED ISOPRENYLATED PLANT PROTEIN 6"/>
    <property type="match status" value="1"/>
</dbReference>
<dbReference type="EMBL" id="JAXQNO010000019">
    <property type="protein sequence ID" value="KAK4774804.1"/>
    <property type="molecule type" value="Genomic_DNA"/>
</dbReference>
<dbReference type="PANTHER" id="PTHR46413:SF2">
    <property type="entry name" value="HEAVY METAL-ASSOCIATED ISOPRENYLATED PLANT PROTEIN 3"/>
    <property type="match status" value="1"/>
</dbReference>
<dbReference type="Proteomes" id="UP001346149">
    <property type="component" value="Unassembled WGS sequence"/>
</dbReference>
<evidence type="ECO:0000256" key="1">
    <source>
        <dbReference type="SAM" id="MobiDB-lite"/>
    </source>
</evidence>
<name>A0AAN7KYY2_TRANT</name>
<dbReference type="GO" id="GO:0046872">
    <property type="term" value="F:metal ion binding"/>
    <property type="evidence" value="ECO:0007669"/>
    <property type="project" value="InterPro"/>
</dbReference>
<sequence length="331" mass="35622">MAEKKDGSEKKGKGGDEGKKDDKKSSSPSTVVLKIDMHCEGCASKIIKCAKAFEGVEKANVQWEASKLTVEGKVDGVKLRESLQKKTKKKVELVSPQPKKENKKDDDNNTGTAAKGNDTNKEKKAEEKKPKEPAVSTAVMKVGLHCQGCVQKIHKFISKNSGVKSVSIDMQKDLVTVIGTMEAKDLAESLKRRMKREVEIIPQKKGNEKGKNNGEKKEGSEDGGNGQGTEKKGSGSGNGNKNTNAKGSSCGNDNGDGKGNAGKKGDGAKKEESDSEKLGWNLMEHPGIVGYPANTGYGYGYGHGYGWYMYGENVHAPQYFSDENPNACLVM</sequence>
<dbReference type="Pfam" id="PF00403">
    <property type="entry name" value="HMA"/>
    <property type="match status" value="2"/>
</dbReference>
<dbReference type="PROSITE" id="PS50846">
    <property type="entry name" value="HMA_2"/>
    <property type="match status" value="2"/>
</dbReference>
<feature type="region of interest" description="Disordered" evidence="1">
    <location>
        <begin position="197"/>
        <end position="275"/>
    </location>
</feature>
<dbReference type="Gene3D" id="3.30.70.100">
    <property type="match status" value="2"/>
</dbReference>
<gene>
    <name evidence="3" type="ORF">SAY86_009739</name>
</gene>
<keyword evidence="4" id="KW-1185">Reference proteome</keyword>
<feature type="compositionally biased region" description="Basic and acidic residues" evidence="1">
    <location>
        <begin position="205"/>
        <end position="220"/>
    </location>
</feature>
<comment type="caution">
    <text evidence="3">The sequence shown here is derived from an EMBL/GenBank/DDBJ whole genome shotgun (WGS) entry which is preliminary data.</text>
</comment>
<dbReference type="InterPro" id="IPR044594">
    <property type="entry name" value="HIPP01/3/5/6"/>
</dbReference>
<feature type="domain" description="HMA" evidence="2">
    <location>
        <begin position="28"/>
        <end position="91"/>
    </location>
</feature>
<protein>
    <recommendedName>
        <fullName evidence="2">HMA domain-containing protein</fullName>
    </recommendedName>
</protein>
<dbReference type="InterPro" id="IPR036163">
    <property type="entry name" value="HMA_dom_sf"/>
</dbReference>
<evidence type="ECO:0000313" key="3">
    <source>
        <dbReference type="EMBL" id="KAK4774804.1"/>
    </source>
</evidence>